<feature type="signal peptide" evidence="1">
    <location>
        <begin position="1"/>
        <end position="18"/>
    </location>
</feature>
<evidence type="ECO:0000313" key="2">
    <source>
        <dbReference type="EMBL" id="RLV57901.1"/>
    </source>
</evidence>
<dbReference type="OrthoDB" id="6284816at2"/>
<keyword evidence="1" id="KW-0732">Signal</keyword>
<accession>A0A3L8PR87</accession>
<proteinExistence type="predicted"/>
<dbReference type="RefSeq" id="WP_121840760.1">
    <property type="nucleotide sequence ID" value="NZ_ML014870.1"/>
</dbReference>
<keyword evidence="3" id="KW-1185">Reference proteome</keyword>
<feature type="chain" id="PRO_5017962222" evidence="1">
    <location>
        <begin position="19"/>
        <end position="281"/>
    </location>
</feature>
<protein>
    <submittedName>
        <fullName evidence="2">Uncharacterized protein</fullName>
    </submittedName>
</protein>
<sequence>MKKFLFVLIFLIPGYSFSQEYEDFDDYQPNTIYSIGTIVKYKNHLWVSTANRVSVPTSGIGWNQVILTGIKEYNDDPRSVEHRQKMDRFYYVGNSVKYHNQYFTLVKPCESLIPRGDSEFHDFWKPFSHPGIGFDIPIFDPDSDEAKSLLGVDTNDNGIRDDFEIKIIMGDLAEPVKHTSLSAGYIYGKLMSSGVSQTQMSGQQANQLMSALVSVKQCKSDLSRQSSFGKSWRSTFFYNTKERHKAKFKFQNRVYRRITTKIFSAAIHNACDRVNTYKENN</sequence>
<organism evidence="2 3">
    <name type="scientific">Parashewanella curva</name>
    <dbReference type="NCBI Taxonomy" id="2338552"/>
    <lineage>
        <taxon>Bacteria</taxon>
        <taxon>Pseudomonadati</taxon>
        <taxon>Pseudomonadota</taxon>
        <taxon>Gammaproteobacteria</taxon>
        <taxon>Alteromonadales</taxon>
        <taxon>Shewanellaceae</taxon>
        <taxon>Parashewanella</taxon>
    </lineage>
</organism>
<comment type="caution">
    <text evidence="2">The sequence shown here is derived from an EMBL/GenBank/DDBJ whole genome shotgun (WGS) entry which is preliminary data.</text>
</comment>
<dbReference type="AlphaFoldDB" id="A0A3L8PR87"/>
<name>A0A3L8PR87_9GAMM</name>
<reference evidence="2 3" key="1">
    <citation type="submission" date="2018-09" db="EMBL/GenBank/DDBJ databases">
        <title>Phylogeny of the Shewanellaceae, and recommendation for two new genera, Pseudoshewanella and Parashewanella.</title>
        <authorList>
            <person name="Wang G."/>
        </authorList>
    </citation>
    <scope>NUCLEOTIDE SEQUENCE [LARGE SCALE GENOMIC DNA]</scope>
    <source>
        <strain evidence="2 3">C51</strain>
    </source>
</reference>
<gene>
    <name evidence="2" type="ORF">D5018_20075</name>
</gene>
<dbReference type="Proteomes" id="UP000281474">
    <property type="component" value="Unassembled WGS sequence"/>
</dbReference>
<evidence type="ECO:0000256" key="1">
    <source>
        <dbReference type="SAM" id="SignalP"/>
    </source>
</evidence>
<dbReference type="EMBL" id="QZEI01000121">
    <property type="protein sequence ID" value="RLV57901.1"/>
    <property type="molecule type" value="Genomic_DNA"/>
</dbReference>
<evidence type="ECO:0000313" key="3">
    <source>
        <dbReference type="Proteomes" id="UP000281474"/>
    </source>
</evidence>